<dbReference type="EMBL" id="NVUK01000008">
    <property type="protein sequence ID" value="PCI78184.1"/>
    <property type="molecule type" value="Genomic_DNA"/>
</dbReference>
<evidence type="ECO:0000256" key="1">
    <source>
        <dbReference type="SAM" id="SignalP"/>
    </source>
</evidence>
<gene>
    <name evidence="2" type="ORF">COB21_01575</name>
</gene>
<sequence length="224" mass="24921">MNKTISCLLLACCVVFSPIYGDQPLLNKATFTPAQKSQNPEESFMFEGKVSYFMPSSSQVSNIYHNGWLNYQVSATYLFPIGLGKEHKIGVFSSLNYLHSRGESLGGDYSTRIRILPLTLGLRYLYAFYFDDIELDVYGNLGARYNWINIRNHCPYVETSVNPNCFGGVAELGAIAAFAKYFLINVFMDYSVANTSSSVSKPFVYKQTLSISGFSIGGGLGVRF</sequence>
<dbReference type="AlphaFoldDB" id="A0A2A4X6Q6"/>
<organism evidence="2 3">
    <name type="scientific">Aerophobetes bacterium</name>
    <dbReference type="NCBI Taxonomy" id="2030807"/>
    <lineage>
        <taxon>Bacteria</taxon>
        <taxon>Candidatus Aerophobota</taxon>
    </lineage>
</organism>
<evidence type="ECO:0000313" key="3">
    <source>
        <dbReference type="Proteomes" id="UP000218775"/>
    </source>
</evidence>
<name>A0A2A4X6Q6_UNCAE</name>
<dbReference type="SUPFAM" id="SSF103515">
    <property type="entry name" value="Autotransporter"/>
    <property type="match status" value="1"/>
</dbReference>
<protein>
    <recommendedName>
        <fullName evidence="4">Outer membrane protein beta-barrel domain-containing protein</fullName>
    </recommendedName>
</protein>
<accession>A0A2A4X6Q6</accession>
<feature type="signal peptide" evidence="1">
    <location>
        <begin position="1"/>
        <end position="21"/>
    </location>
</feature>
<feature type="chain" id="PRO_5013309007" description="Outer membrane protein beta-barrel domain-containing protein" evidence="1">
    <location>
        <begin position="22"/>
        <end position="224"/>
    </location>
</feature>
<evidence type="ECO:0008006" key="4">
    <source>
        <dbReference type="Google" id="ProtNLM"/>
    </source>
</evidence>
<comment type="caution">
    <text evidence="2">The sequence shown here is derived from an EMBL/GenBank/DDBJ whole genome shotgun (WGS) entry which is preliminary data.</text>
</comment>
<proteinExistence type="predicted"/>
<reference evidence="3" key="1">
    <citation type="submission" date="2017-08" db="EMBL/GenBank/DDBJ databases">
        <title>A dynamic microbial community with high functional redundancy inhabits the cold, oxic subseafloor aquifer.</title>
        <authorList>
            <person name="Tully B.J."/>
            <person name="Wheat C.G."/>
            <person name="Glazer B.T."/>
            <person name="Huber J.A."/>
        </authorList>
    </citation>
    <scope>NUCLEOTIDE SEQUENCE [LARGE SCALE GENOMIC DNA]</scope>
</reference>
<keyword evidence="1" id="KW-0732">Signal</keyword>
<evidence type="ECO:0000313" key="2">
    <source>
        <dbReference type="EMBL" id="PCI78184.1"/>
    </source>
</evidence>
<dbReference type="Proteomes" id="UP000218775">
    <property type="component" value="Unassembled WGS sequence"/>
</dbReference>
<dbReference type="InterPro" id="IPR036709">
    <property type="entry name" value="Autotransporte_beta_dom_sf"/>
</dbReference>